<evidence type="ECO:0000256" key="1">
    <source>
        <dbReference type="ARBA" id="ARBA00022676"/>
    </source>
</evidence>
<reference evidence="6 7" key="1">
    <citation type="submission" date="2015-01" db="EMBL/GenBank/DDBJ databases">
        <title>Draft Genome Sequences of Four Bacillus thermoamylovorans Strains, Isolated From Food Products.</title>
        <authorList>
            <person name="Krawcyk A.O."/>
            <person name="Berendsen E.M."/>
            <person name="Eijlander R.T."/>
            <person name="de Jong A."/>
            <person name="Wells-Bennik M."/>
            <person name="Kuipers O.P."/>
        </authorList>
    </citation>
    <scope>NUCLEOTIDE SEQUENCE [LARGE SCALE GENOMIC DNA]</scope>
    <source>
        <strain evidence="6 7">B4167</strain>
    </source>
</reference>
<keyword evidence="4 5" id="KW-0961">Cell wall biogenesis/degradation</keyword>
<gene>
    <name evidence="6" type="ORF">B4167_2787</name>
</gene>
<keyword evidence="3 5" id="KW-0777">Teichoic acid biosynthesis</keyword>
<dbReference type="EC" id="2.4.1.187" evidence="5"/>
<evidence type="ECO:0000256" key="2">
    <source>
        <dbReference type="ARBA" id="ARBA00022679"/>
    </source>
</evidence>
<evidence type="ECO:0000256" key="4">
    <source>
        <dbReference type="ARBA" id="ARBA00023316"/>
    </source>
</evidence>
<dbReference type="Pfam" id="PF03808">
    <property type="entry name" value="Glyco_tran_WecG"/>
    <property type="match status" value="1"/>
</dbReference>
<dbReference type="PANTHER" id="PTHR34136:SF1">
    <property type="entry name" value="UDP-N-ACETYL-D-MANNOSAMINURONIC ACID TRANSFERASE"/>
    <property type="match status" value="1"/>
</dbReference>
<evidence type="ECO:0000256" key="5">
    <source>
        <dbReference type="HAMAP-Rule" id="MF_02070"/>
    </source>
</evidence>
<evidence type="ECO:0000313" key="6">
    <source>
        <dbReference type="EMBL" id="KIO72736.1"/>
    </source>
</evidence>
<name>A0ABD4A761_9BACI</name>
<comment type="pathway">
    <text evidence="5">Cell wall biogenesis; teichoic acid biosynthesis.</text>
</comment>
<accession>A0ABD4A761</accession>
<dbReference type="NCBIfam" id="TIGR00696">
    <property type="entry name" value="wecG_tagA_cpsF"/>
    <property type="match status" value="1"/>
</dbReference>
<organism evidence="6 7">
    <name type="scientific">Caldibacillus thermoamylovorans</name>
    <dbReference type="NCBI Taxonomy" id="35841"/>
    <lineage>
        <taxon>Bacteria</taxon>
        <taxon>Bacillati</taxon>
        <taxon>Bacillota</taxon>
        <taxon>Bacilli</taxon>
        <taxon>Bacillales</taxon>
        <taxon>Bacillaceae</taxon>
        <taxon>Caldibacillus</taxon>
    </lineage>
</organism>
<dbReference type="InterPro" id="IPR034714">
    <property type="entry name" value="TagA_TarA"/>
</dbReference>
<dbReference type="RefSeq" id="WP_235369821.1">
    <property type="nucleotide sequence ID" value="NZ_JXLT01000095.1"/>
</dbReference>
<dbReference type="GO" id="GO:0071555">
    <property type="term" value="P:cell wall organization"/>
    <property type="evidence" value="ECO:0007669"/>
    <property type="project" value="UniProtKB-KW"/>
</dbReference>
<comment type="catalytic activity">
    <reaction evidence="5">
        <text>UDP-N-acetyl-alpha-D-mannosamine + N-acetyl-alpha-D-glucosaminyl-di-trans,octa-cis-undecaprenyl diphosphate = N-acetyl-beta-D-mannosaminyl-(1-&gt;4)-N-acetyl-alpha-D-glucosaminyl di-trans,octa-cis-undecaprenyl diphosphate + UDP + H(+)</text>
        <dbReference type="Rhea" id="RHEA:16053"/>
        <dbReference type="ChEBI" id="CHEBI:15378"/>
        <dbReference type="ChEBI" id="CHEBI:58223"/>
        <dbReference type="ChEBI" id="CHEBI:62959"/>
        <dbReference type="ChEBI" id="CHEBI:68623"/>
        <dbReference type="ChEBI" id="CHEBI:132210"/>
        <dbReference type="EC" id="2.4.1.187"/>
    </reaction>
</comment>
<protein>
    <recommendedName>
        <fullName evidence="5">N-acetylglucosaminyldiphosphoundecaprenol N-acetyl-beta-D-mannosaminyltransferase</fullName>
        <ecNumber evidence="5">2.4.1.187</ecNumber>
    </recommendedName>
    <alternativeName>
        <fullName evidence="5">N-acetylmannosaminyltransferase</fullName>
    </alternativeName>
    <alternativeName>
        <fullName evidence="5">UDP-N-acetylmannosamine transferase</fullName>
    </alternativeName>
    <alternativeName>
        <fullName evidence="5">UDP-N-acetylmannosamine:N-acetylglucosaminyl pyrophosphorylundecaprenol N-acetylmannosaminyltransferase</fullName>
    </alternativeName>
</protein>
<dbReference type="Proteomes" id="UP000032076">
    <property type="component" value="Unassembled WGS sequence"/>
</dbReference>
<dbReference type="InterPro" id="IPR004629">
    <property type="entry name" value="WecG_TagA_CpsF"/>
</dbReference>
<dbReference type="EMBL" id="JXLU01000084">
    <property type="protein sequence ID" value="KIO72736.1"/>
    <property type="molecule type" value="Genomic_DNA"/>
</dbReference>
<dbReference type="GO" id="GO:0019350">
    <property type="term" value="P:teichoic acid biosynthetic process"/>
    <property type="evidence" value="ECO:0007669"/>
    <property type="project" value="UniProtKB-UniRule"/>
</dbReference>
<proteinExistence type="inferred from homology"/>
<evidence type="ECO:0000256" key="3">
    <source>
        <dbReference type="ARBA" id="ARBA00022944"/>
    </source>
</evidence>
<dbReference type="AlphaFoldDB" id="A0ABD4A761"/>
<comment type="similarity">
    <text evidence="5">Belongs to the glycosyltransferase 26 family. TagA/TarA subfamily.</text>
</comment>
<keyword evidence="1 5" id="KW-0328">Glycosyltransferase</keyword>
<comment type="caution">
    <text evidence="6">The sequence shown here is derived from an EMBL/GenBank/DDBJ whole genome shotgun (WGS) entry which is preliminary data.</text>
</comment>
<dbReference type="GO" id="GO:0047244">
    <property type="term" value="F:N-acetylglucosaminyldiphosphoundecaprenol N-acetyl-beta-D-mannosaminyltransferase activity"/>
    <property type="evidence" value="ECO:0007669"/>
    <property type="project" value="UniProtKB-UniRule"/>
</dbReference>
<evidence type="ECO:0000313" key="7">
    <source>
        <dbReference type="Proteomes" id="UP000032076"/>
    </source>
</evidence>
<sequence>MNKVKIMSILFDNYHMSEFVGILKERLLNQKKTFVVTANPELVMYANKNSNYFNTLSKANYITADGIGIVMASKLLKHPIKERVAGFDLMGELLHVAEKEKLKVYLLGAKESTLEKAIKRIKETYPNINIVGFHHGYIDISDKKIAKDIMLLAPDLIFVALGFPKQEFWIEKYISEFSKGLFMGVGGSFDVWAGEVKRAPQVWINLNLEWLYRLLRQPTRFKRMLVLPRFLIKIMLGKS</sequence>
<keyword evidence="2 5" id="KW-0808">Transferase</keyword>
<dbReference type="HAMAP" id="MF_02070">
    <property type="entry name" value="TagA_TarA"/>
    <property type="match status" value="1"/>
</dbReference>
<dbReference type="PANTHER" id="PTHR34136">
    <property type="match status" value="1"/>
</dbReference>
<comment type="function">
    <text evidence="5">Catalyzes the conversion of GlcNAc-PP-undecaprenol into ManNAc-GlcNAc-PP-undecaprenol, the first committed lipid intermediate in the de novo synthesis of teichoic acid.</text>
</comment>
<dbReference type="CDD" id="cd06533">
    <property type="entry name" value="Glyco_transf_WecG_TagA"/>
    <property type="match status" value="1"/>
</dbReference>